<dbReference type="GeneID" id="20241906"/>
<dbReference type="EMBL" id="KB200130">
    <property type="protein sequence ID" value="ESP02721.1"/>
    <property type="molecule type" value="Genomic_DNA"/>
</dbReference>
<dbReference type="InterPro" id="IPR011333">
    <property type="entry name" value="SKP1/BTB/POZ_sf"/>
</dbReference>
<dbReference type="AlphaFoldDB" id="V4B5C1"/>
<name>V4B5C1_LOTGI</name>
<evidence type="ECO:0000313" key="2">
    <source>
        <dbReference type="EMBL" id="ESP02721.1"/>
    </source>
</evidence>
<dbReference type="RefSeq" id="XP_009046605.1">
    <property type="nucleotide sequence ID" value="XM_009048357.1"/>
</dbReference>
<protein>
    <recommendedName>
        <fullName evidence="1">BTB domain-containing protein</fullName>
    </recommendedName>
</protein>
<feature type="domain" description="BTB" evidence="1">
    <location>
        <begin position="58"/>
        <end position="90"/>
    </location>
</feature>
<organism evidence="2 3">
    <name type="scientific">Lottia gigantea</name>
    <name type="common">Giant owl limpet</name>
    <dbReference type="NCBI Taxonomy" id="225164"/>
    <lineage>
        <taxon>Eukaryota</taxon>
        <taxon>Metazoa</taxon>
        <taxon>Spiralia</taxon>
        <taxon>Lophotrochozoa</taxon>
        <taxon>Mollusca</taxon>
        <taxon>Gastropoda</taxon>
        <taxon>Patellogastropoda</taxon>
        <taxon>Lottioidea</taxon>
        <taxon>Lottiidae</taxon>
        <taxon>Lottia</taxon>
    </lineage>
</organism>
<evidence type="ECO:0000313" key="3">
    <source>
        <dbReference type="Proteomes" id="UP000030746"/>
    </source>
</evidence>
<keyword evidence="3" id="KW-1185">Reference proteome</keyword>
<dbReference type="HOGENOM" id="CLU_2148677_0_0_1"/>
<dbReference type="Gene3D" id="3.30.710.10">
    <property type="entry name" value="Potassium Channel Kv1.1, Chain A"/>
    <property type="match status" value="1"/>
</dbReference>
<dbReference type="CTD" id="20241906"/>
<dbReference type="SUPFAM" id="SSF54695">
    <property type="entry name" value="POZ domain"/>
    <property type="match status" value="1"/>
</dbReference>
<accession>V4B5C1</accession>
<proteinExistence type="predicted"/>
<dbReference type="OMA" id="WELMPAG"/>
<dbReference type="Proteomes" id="UP000030746">
    <property type="component" value="Unassembled WGS sequence"/>
</dbReference>
<dbReference type="STRING" id="225164.V4B5C1"/>
<dbReference type="KEGG" id="lgi:LOTGIDRAFT_171795"/>
<reference evidence="2 3" key="1">
    <citation type="journal article" date="2013" name="Nature">
        <title>Insights into bilaterian evolution from three spiralian genomes.</title>
        <authorList>
            <person name="Simakov O."/>
            <person name="Marletaz F."/>
            <person name="Cho S.J."/>
            <person name="Edsinger-Gonzales E."/>
            <person name="Havlak P."/>
            <person name="Hellsten U."/>
            <person name="Kuo D.H."/>
            <person name="Larsson T."/>
            <person name="Lv J."/>
            <person name="Arendt D."/>
            <person name="Savage R."/>
            <person name="Osoegawa K."/>
            <person name="de Jong P."/>
            <person name="Grimwood J."/>
            <person name="Chapman J.A."/>
            <person name="Shapiro H."/>
            <person name="Aerts A."/>
            <person name="Otillar R.P."/>
            <person name="Terry A.Y."/>
            <person name="Boore J.L."/>
            <person name="Grigoriev I.V."/>
            <person name="Lindberg D.R."/>
            <person name="Seaver E.C."/>
            <person name="Weisblat D.A."/>
            <person name="Putnam N.H."/>
            <person name="Rokhsar D.S."/>
        </authorList>
    </citation>
    <scope>NUCLEOTIDE SEQUENCE [LARGE SCALE GENOMIC DNA]</scope>
</reference>
<sequence>MAEADERSELMAIKEEYMKLQDHLADAELRYHTLLNIKEEENKVNIDYDRNLHKFVSKLFNKSNYSDIVILLEDGHLISAHKVILASRSQDWGVEDFLLTDHIDLSGIISEI</sequence>
<dbReference type="OrthoDB" id="2306477at2759"/>
<gene>
    <name evidence="2" type="ORF">LOTGIDRAFT_171795</name>
</gene>
<evidence type="ECO:0000259" key="1">
    <source>
        <dbReference type="Pfam" id="PF00651"/>
    </source>
</evidence>
<dbReference type="InterPro" id="IPR000210">
    <property type="entry name" value="BTB/POZ_dom"/>
</dbReference>
<dbReference type="Pfam" id="PF00651">
    <property type="entry name" value="BTB"/>
    <property type="match status" value="1"/>
</dbReference>